<dbReference type="Pfam" id="PF00480">
    <property type="entry name" value="ROK"/>
    <property type="match status" value="1"/>
</dbReference>
<name>C6WUZ3_METML</name>
<dbReference type="Gene3D" id="3.30.420.40">
    <property type="match status" value="2"/>
</dbReference>
<dbReference type="PANTHER" id="PTHR18964">
    <property type="entry name" value="ROK (REPRESSOR, ORF, KINASE) FAMILY"/>
    <property type="match status" value="1"/>
</dbReference>
<gene>
    <name evidence="2" type="ordered locus">Mmol_0832</name>
</gene>
<dbReference type="eggNOG" id="COG1940">
    <property type="taxonomic scope" value="Bacteria"/>
</dbReference>
<dbReference type="HOGENOM" id="CLU_036604_0_1_4"/>
<dbReference type="AlphaFoldDB" id="C6WUZ3"/>
<sequence>MPMLIGIDVGGTNLRLGVVEIDAAGLAKPRLLEEMRFQADFSSLCKLHQQAPELAWQQILTTTANAIRTVASKYPEVSAVGIGFPGFIAPDNQQILQSPNLPGLRNVDLSKDLSALIGLPVITENDALAAAYGEYVMYPDRISNLIYVGLGTGVGGGLILNGQPFQGQHGVAMEVGHIIVQEGGRLCGCGNSGCMEQYASASGVAISYFEATQQRISAAEIASYAAQGDKAAIAAYAQAGKALAQTLAHILKVIDVTNIVLGGGMSAAWPLISPSFEERLSQDLIPALHGKLKLHISDMGDQAGIVGAAMLAFRSNN</sequence>
<dbReference type="STRING" id="583345.Mmol_0832"/>
<keyword evidence="3" id="KW-1185">Reference proteome</keyword>
<evidence type="ECO:0000313" key="2">
    <source>
        <dbReference type="EMBL" id="ACT47742.1"/>
    </source>
</evidence>
<evidence type="ECO:0000256" key="1">
    <source>
        <dbReference type="ARBA" id="ARBA00006479"/>
    </source>
</evidence>
<accession>C6WUZ3</accession>
<dbReference type="SUPFAM" id="SSF53067">
    <property type="entry name" value="Actin-like ATPase domain"/>
    <property type="match status" value="1"/>
</dbReference>
<reference evidence="2 3" key="2">
    <citation type="journal article" date="2011" name="J. Bacteriol.">
        <title>Genomes of three methylotrophs from a single niche uncover genetic and metabolic divergence of Methylophilaceae.</title>
        <authorList>
            <person name="Lapidus A."/>
            <person name="Clum A."/>
            <person name="Labutti K."/>
            <person name="Kaluzhnaya M.G."/>
            <person name="Lim S."/>
            <person name="Beck D.A."/>
            <person name="Glavina Del Rio T."/>
            <person name="Nolan M."/>
            <person name="Mavromatis K."/>
            <person name="Huntemann M."/>
            <person name="Lucas S."/>
            <person name="Lidstrom M.E."/>
            <person name="Ivanova N."/>
            <person name="Chistoserdova L."/>
        </authorList>
    </citation>
    <scope>NUCLEOTIDE SEQUENCE [LARGE SCALE GENOMIC DNA]</scope>
    <source>
        <strain evidence="3">JLW8 / ATCC BAA-1282 / DSM 17540</strain>
    </source>
</reference>
<comment type="similarity">
    <text evidence="1">Belongs to the ROK (NagC/XylR) family.</text>
</comment>
<dbReference type="PANTHER" id="PTHR18964:SF149">
    <property type="entry name" value="BIFUNCTIONAL UDP-N-ACETYLGLUCOSAMINE 2-EPIMERASE_N-ACETYLMANNOSAMINE KINASE"/>
    <property type="match status" value="1"/>
</dbReference>
<dbReference type="InterPro" id="IPR043129">
    <property type="entry name" value="ATPase_NBD"/>
</dbReference>
<reference evidence="3" key="1">
    <citation type="submission" date="2009-07" db="EMBL/GenBank/DDBJ databases">
        <title>Complete sequence of Methylotenera mobilis JLW8.</title>
        <authorList>
            <consortium name="US DOE Joint Genome Institute"/>
            <person name="Lucas S."/>
            <person name="Copeland A."/>
            <person name="Lapidus A."/>
            <person name="Glavina del Rio T."/>
            <person name="Tice H."/>
            <person name="Bruce D."/>
            <person name="Goodwin L."/>
            <person name="Pitluck S."/>
            <person name="LaButti K.M."/>
            <person name="Clum A."/>
            <person name="Larimer F."/>
            <person name="Land M."/>
            <person name="Hauser L."/>
            <person name="Kyrpides N."/>
            <person name="Mikhailova N."/>
            <person name="Kayluzhnaya M."/>
            <person name="Chistoserdova L."/>
        </authorList>
    </citation>
    <scope>NUCLEOTIDE SEQUENCE [LARGE SCALE GENOMIC DNA]</scope>
    <source>
        <strain evidence="3">JLW8 / ATCC BAA-1282 / DSM 17540</strain>
    </source>
</reference>
<dbReference type="Proteomes" id="UP000002742">
    <property type="component" value="Chromosome"/>
</dbReference>
<dbReference type="InterPro" id="IPR000600">
    <property type="entry name" value="ROK"/>
</dbReference>
<organism evidence="2 3">
    <name type="scientific">Methylotenera mobilis (strain JLW8 / ATCC BAA-1282 / DSM 17540)</name>
    <dbReference type="NCBI Taxonomy" id="583345"/>
    <lineage>
        <taxon>Bacteria</taxon>
        <taxon>Pseudomonadati</taxon>
        <taxon>Pseudomonadota</taxon>
        <taxon>Betaproteobacteria</taxon>
        <taxon>Nitrosomonadales</taxon>
        <taxon>Methylophilaceae</taxon>
        <taxon>Methylotenera</taxon>
    </lineage>
</organism>
<proteinExistence type="inferred from homology"/>
<protein>
    <submittedName>
        <fullName evidence="2">ROK family protein</fullName>
    </submittedName>
</protein>
<dbReference type="EMBL" id="CP001672">
    <property type="protein sequence ID" value="ACT47742.1"/>
    <property type="molecule type" value="Genomic_DNA"/>
</dbReference>
<dbReference type="KEGG" id="mmb:Mmol_0832"/>
<dbReference type="RefSeq" id="WP_015831778.1">
    <property type="nucleotide sequence ID" value="NC_012968.1"/>
</dbReference>
<evidence type="ECO:0000313" key="3">
    <source>
        <dbReference type="Proteomes" id="UP000002742"/>
    </source>
</evidence>